<evidence type="ECO:0000313" key="2">
    <source>
        <dbReference type="EMBL" id="KYG06940.1"/>
    </source>
</evidence>
<proteinExistence type="predicted"/>
<protein>
    <recommendedName>
        <fullName evidence="4">Secreted protein</fullName>
    </recommendedName>
</protein>
<comment type="caution">
    <text evidence="2">The sequence shown here is derived from an EMBL/GenBank/DDBJ whole genome shotgun (WGS) entry which is preliminary data.</text>
</comment>
<gene>
    <name evidence="2" type="ORF">BE21_02955</name>
</gene>
<evidence type="ECO:0008006" key="4">
    <source>
        <dbReference type="Google" id="ProtNLM"/>
    </source>
</evidence>
<name>A0A150TQJ3_SORCE</name>
<dbReference type="AlphaFoldDB" id="A0A150TQJ3"/>
<evidence type="ECO:0000313" key="3">
    <source>
        <dbReference type="Proteomes" id="UP000075502"/>
    </source>
</evidence>
<feature type="signal peptide" evidence="1">
    <location>
        <begin position="1"/>
        <end position="22"/>
    </location>
</feature>
<reference evidence="2 3" key="1">
    <citation type="submission" date="2014-02" db="EMBL/GenBank/DDBJ databases">
        <title>The small core and large imbalanced accessory genome model reveals a collaborative survival strategy of Sorangium cellulosum strains in nature.</title>
        <authorList>
            <person name="Han K."/>
            <person name="Peng R."/>
            <person name="Blom J."/>
            <person name="Li Y.-Z."/>
        </authorList>
    </citation>
    <scope>NUCLEOTIDE SEQUENCE [LARGE SCALE GENOMIC DNA]</scope>
    <source>
        <strain evidence="2 3">So0007-03</strain>
    </source>
</reference>
<dbReference type="EMBL" id="JEME01001521">
    <property type="protein sequence ID" value="KYG06940.1"/>
    <property type="molecule type" value="Genomic_DNA"/>
</dbReference>
<keyword evidence="1" id="KW-0732">Signal</keyword>
<evidence type="ECO:0000256" key="1">
    <source>
        <dbReference type="SAM" id="SignalP"/>
    </source>
</evidence>
<organism evidence="2 3">
    <name type="scientific">Sorangium cellulosum</name>
    <name type="common">Polyangium cellulosum</name>
    <dbReference type="NCBI Taxonomy" id="56"/>
    <lineage>
        <taxon>Bacteria</taxon>
        <taxon>Pseudomonadati</taxon>
        <taxon>Myxococcota</taxon>
        <taxon>Polyangia</taxon>
        <taxon>Polyangiales</taxon>
        <taxon>Polyangiaceae</taxon>
        <taxon>Sorangium</taxon>
    </lineage>
</organism>
<sequence>MPALRSLALPIAVAASMLGQLASCSERPTNFPDRDGVIAAQAEWCAALAKLQRAGASWEHLNACKAAYPTSSPTYLRAMTSCFSRRMEAATESSPDRSQIILECNDEIAVKINPDEPTAKPVVDARCARMSRCEKIPVPDCQAAFTKLEAAQRAMFTTIYNASGRYEIIDCLENASCTDNEEAGRQACYKPTSDALLWFPD</sequence>
<feature type="chain" id="PRO_5007570055" description="Secreted protein" evidence="1">
    <location>
        <begin position="23"/>
        <end position="201"/>
    </location>
</feature>
<dbReference type="Proteomes" id="UP000075502">
    <property type="component" value="Unassembled WGS sequence"/>
</dbReference>
<accession>A0A150TQJ3</accession>